<feature type="domain" description="YgjP-like metallopeptidase" evidence="1">
    <location>
        <begin position="25"/>
        <end position="227"/>
    </location>
</feature>
<proteinExistence type="predicted"/>
<accession>A0ABQ5N7F2</accession>
<protein>
    <submittedName>
        <fullName evidence="2">Metal-dependent hydrolase</fullName>
    </submittedName>
</protein>
<evidence type="ECO:0000313" key="2">
    <source>
        <dbReference type="EMBL" id="GLC31168.1"/>
    </source>
</evidence>
<dbReference type="RefSeq" id="WP_264850447.1">
    <property type="nucleotide sequence ID" value="NZ_BRXR01000001.1"/>
</dbReference>
<evidence type="ECO:0000259" key="1">
    <source>
        <dbReference type="Pfam" id="PF01863"/>
    </source>
</evidence>
<keyword evidence="3" id="KW-1185">Reference proteome</keyword>
<name>A0ABQ5N7F2_9CLOT</name>
<organism evidence="2 3">
    <name type="scientific">Clostridium omnivorum</name>
    <dbReference type="NCBI Taxonomy" id="1604902"/>
    <lineage>
        <taxon>Bacteria</taxon>
        <taxon>Bacillati</taxon>
        <taxon>Bacillota</taxon>
        <taxon>Clostridia</taxon>
        <taxon>Eubacteriales</taxon>
        <taxon>Clostridiaceae</taxon>
        <taxon>Clostridium</taxon>
    </lineage>
</organism>
<dbReference type="EMBL" id="BRXR01000001">
    <property type="protein sequence ID" value="GLC31168.1"/>
    <property type="molecule type" value="Genomic_DNA"/>
</dbReference>
<dbReference type="InterPro" id="IPR053136">
    <property type="entry name" value="UTP_pyrophosphatase-like"/>
</dbReference>
<dbReference type="Proteomes" id="UP001208567">
    <property type="component" value="Unassembled WGS sequence"/>
</dbReference>
<dbReference type="InterPro" id="IPR002725">
    <property type="entry name" value="YgjP-like_metallopeptidase"/>
</dbReference>
<keyword evidence="2" id="KW-0378">Hydrolase</keyword>
<dbReference type="Pfam" id="PF01863">
    <property type="entry name" value="YgjP-like"/>
    <property type="match status" value="1"/>
</dbReference>
<dbReference type="Gene3D" id="3.30.2010.10">
    <property type="entry name" value="Metalloproteases ('zincins'), catalytic domain"/>
    <property type="match status" value="1"/>
</dbReference>
<dbReference type="PANTHER" id="PTHR30399">
    <property type="entry name" value="UNCHARACTERIZED PROTEIN YGJP"/>
    <property type="match status" value="1"/>
</dbReference>
<gene>
    <name evidence="2" type="ORF">bsdE14_25780</name>
</gene>
<reference evidence="2 3" key="1">
    <citation type="journal article" date="2024" name="Int. J. Syst. Evol. Microbiol.">
        <title>Clostridium omnivorum sp. nov., isolated from anoxic soil under the treatment of reductive soil disinfestation.</title>
        <authorList>
            <person name="Ueki A."/>
            <person name="Tonouchi A."/>
            <person name="Kaku N."/>
            <person name="Honma S."/>
            <person name="Ueki K."/>
        </authorList>
    </citation>
    <scope>NUCLEOTIDE SEQUENCE [LARGE SCALE GENOMIC DNA]</scope>
    <source>
        <strain evidence="2 3">E14</strain>
    </source>
</reference>
<dbReference type="GO" id="GO:0016787">
    <property type="term" value="F:hydrolase activity"/>
    <property type="evidence" value="ECO:0007669"/>
    <property type="project" value="UniProtKB-KW"/>
</dbReference>
<dbReference type="PANTHER" id="PTHR30399:SF1">
    <property type="entry name" value="UTP PYROPHOSPHATASE"/>
    <property type="match status" value="1"/>
</dbReference>
<dbReference type="CDD" id="cd07344">
    <property type="entry name" value="M48_yhfN_like"/>
    <property type="match status" value="1"/>
</dbReference>
<sequence length="235" mass="27886">MESLTINNIEIEVQKKNIKNLHLSVLPPSGRVRVSAPQNMNDEAIRVFLITKIGWIKQQQEKFNNQPRQTEREYVSGESVYLWGRRYRLEVVYSNIRNDIKIHGDRLVLQVREESSTEQRANVLNAWYRDNLKKEIPKLLEKWQKIIGVSVNEWGVKKMKTKWGTCNAEAKRIWLNLQLVKKSPQCLEYVIVHELVHLLEKKHNKIFTGYMNKFLPDWRTTKAELNAQILDYMEE</sequence>
<comment type="caution">
    <text evidence="2">The sequence shown here is derived from an EMBL/GenBank/DDBJ whole genome shotgun (WGS) entry which is preliminary data.</text>
</comment>
<evidence type="ECO:0000313" key="3">
    <source>
        <dbReference type="Proteomes" id="UP001208567"/>
    </source>
</evidence>